<feature type="transmembrane region" description="Helical" evidence="1">
    <location>
        <begin position="290"/>
        <end position="308"/>
    </location>
</feature>
<dbReference type="Proteomes" id="UP001501509">
    <property type="component" value="Unassembled WGS sequence"/>
</dbReference>
<feature type="transmembrane region" description="Helical" evidence="1">
    <location>
        <begin position="128"/>
        <end position="145"/>
    </location>
</feature>
<organism evidence="2 3">
    <name type="scientific">Actinomadura fulvescens</name>
    <dbReference type="NCBI Taxonomy" id="46160"/>
    <lineage>
        <taxon>Bacteria</taxon>
        <taxon>Bacillati</taxon>
        <taxon>Actinomycetota</taxon>
        <taxon>Actinomycetes</taxon>
        <taxon>Streptosporangiales</taxon>
        <taxon>Thermomonosporaceae</taxon>
        <taxon>Actinomadura</taxon>
    </lineage>
</organism>
<feature type="transmembrane region" description="Helical" evidence="1">
    <location>
        <begin position="637"/>
        <end position="657"/>
    </location>
</feature>
<dbReference type="InterPro" id="IPR058062">
    <property type="entry name" value="SCO7613_C"/>
</dbReference>
<feature type="transmembrane region" description="Helical" evidence="1">
    <location>
        <begin position="590"/>
        <end position="608"/>
    </location>
</feature>
<name>A0ABP6CD08_9ACTN</name>
<feature type="transmembrane region" description="Helical" evidence="1">
    <location>
        <begin position="363"/>
        <end position="387"/>
    </location>
</feature>
<gene>
    <name evidence="2" type="ORF">GCM10010411_49380</name>
</gene>
<feature type="transmembrane region" description="Helical" evidence="1">
    <location>
        <begin position="743"/>
        <end position="763"/>
    </location>
</feature>
<feature type="transmembrane region" description="Helical" evidence="1">
    <location>
        <begin position="615"/>
        <end position="631"/>
    </location>
</feature>
<feature type="transmembrane region" description="Helical" evidence="1">
    <location>
        <begin position="225"/>
        <end position="251"/>
    </location>
</feature>
<sequence>MDCEASGMRITCPGCRSPLTRPGLLACPVCELLLTGQAAQELWWVDDQLTRLTRRRRQLISMLYATPAPSWPMGAPAPPPALQPACEDVSRAGVRNLLLVVGGLLLGIAAVAFTVISWGSLGLGTRALILVSLTGVTLGSVWPLARRGLSATAETLAVVGLLLVGLECYAAYAGGLFGLQDVDGRWYAAWAAAAVTVGWTLYAWAAPLRAPRPLAVLIGQLPLPLGAFALDVPVSGMVFTLLLLSLLDLGVRSAVTTTRERGVAAALGAVSWSAGAATALLMAVTTSSEQSAALLGFAAGVALAWAVFVERGFAIAAGLTLSAGATAALPLTDWWEPAAAAAFALAVIAGALALPARLRGMTVIGAALTLGCAALVVVPGTVVTLASPLRHLDDVWAGTTIAFTSDLVLPSAPIVLALVAAALCVSVRAAAPPAAALAVLMIPDLAYPVLPVLMIVLAAVLAGWAVLDPHLRVPAGLTAVTAGAWAVAEALATERATLGVLAALTVGAAAFALLPALRSGASATASLALGGFAAALGLAADLPVHHAAFAVLAASALGLAASAWLRDVPTEVAACTVAAAGVAMTVTRPAALSLALSLGGVLAFAVALRADRRPAAGWVCSVLMVAAWWVRLGTSEITTPEAYTLPVSVALLVLGFLRRRSAETTPSSWAAYGPGLAATLVPSLLAAEPGDPRALILAAAALAITLAGAWTRLQAPLVLGGAVLVLDAARQVAPYAMEAVVRLPGWFPVAVIGLVVLVVGATYEHRLRDLRRLRDAVTRLG</sequence>
<evidence type="ECO:0000313" key="2">
    <source>
        <dbReference type="EMBL" id="GAA2609217.1"/>
    </source>
</evidence>
<proteinExistence type="predicted"/>
<feature type="transmembrane region" description="Helical" evidence="1">
    <location>
        <begin position="186"/>
        <end position="205"/>
    </location>
</feature>
<reference evidence="3" key="1">
    <citation type="journal article" date="2019" name="Int. J. Syst. Evol. Microbiol.">
        <title>The Global Catalogue of Microorganisms (GCM) 10K type strain sequencing project: providing services to taxonomists for standard genome sequencing and annotation.</title>
        <authorList>
            <consortium name="The Broad Institute Genomics Platform"/>
            <consortium name="The Broad Institute Genome Sequencing Center for Infectious Disease"/>
            <person name="Wu L."/>
            <person name="Ma J."/>
        </authorList>
    </citation>
    <scope>NUCLEOTIDE SEQUENCE [LARGE SCALE GENOMIC DNA]</scope>
    <source>
        <strain evidence="3">JCM 6833</strain>
    </source>
</reference>
<feature type="transmembrane region" description="Helical" evidence="1">
    <location>
        <begin position="523"/>
        <end position="540"/>
    </location>
</feature>
<keyword evidence="1" id="KW-0472">Membrane</keyword>
<feature type="transmembrane region" description="Helical" evidence="1">
    <location>
        <begin position="498"/>
        <end position="517"/>
    </location>
</feature>
<dbReference type="NCBIfam" id="NF047321">
    <property type="entry name" value="SCO7613_CTERM"/>
    <property type="match status" value="1"/>
</dbReference>
<protein>
    <recommendedName>
        <fullName evidence="4">DUF2157 domain-containing protein</fullName>
    </recommendedName>
</protein>
<feature type="transmembrane region" description="Helical" evidence="1">
    <location>
        <begin position="97"/>
        <end position="116"/>
    </location>
</feature>
<feature type="transmembrane region" description="Helical" evidence="1">
    <location>
        <begin position="263"/>
        <end position="284"/>
    </location>
</feature>
<accession>A0ABP6CD08</accession>
<keyword evidence="1" id="KW-0812">Transmembrane</keyword>
<feature type="transmembrane region" description="Helical" evidence="1">
    <location>
        <begin position="693"/>
        <end position="710"/>
    </location>
</feature>
<feature type="transmembrane region" description="Helical" evidence="1">
    <location>
        <begin position="157"/>
        <end position="179"/>
    </location>
</feature>
<evidence type="ECO:0000256" key="1">
    <source>
        <dbReference type="SAM" id="Phobius"/>
    </source>
</evidence>
<keyword evidence="1" id="KW-1133">Transmembrane helix</keyword>
<comment type="caution">
    <text evidence="2">The sequence shown here is derived from an EMBL/GenBank/DDBJ whole genome shotgun (WGS) entry which is preliminary data.</text>
</comment>
<keyword evidence="3" id="KW-1185">Reference proteome</keyword>
<feature type="transmembrane region" description="Helical" evidence="1">
    <location>
        <begin position="473"/>
        <end position="491"/>
    </location>
</feature>
<evidence type="ECO:0008006" key="4">
    <source>
        <dbReference type="Google" id="ProtNLM"/>
    </source>
</evidence>
<feature type="transmembrane region" description="Helical" evidence="1">
    <location>
        <begin position="547"/>
        <end position="565"/>
    </location>
</feature>
<feature type="transmembrane region" description="Helical" evidence="1">
    <location>
        <begin position="407"/>
        <end position="425"/>
    </location>
</feature>
<evidence type="ECO:0000313" key="3">
    <source>
        <dbReference type="Proteomes" id="UP001501509"/>
    </source>
</evidence>
<feature type="transmembrane region" description="Helical" evidence="1">
    <location>
        <begin position="445"/>
        <end position="467"/>
    </location>
</feature>
<feature type="transmembrane region" description="Helical" evidence="1">
    <location>
        <begin position="338"/>
        <end position="356"/>
    </location>
</feature>
<dbReference type="EMBL" id="BAAATD010000006">
    <property type="protein sequence ID" value="GAA2609217.1"/>
    <property type="molecule type" value="Genomic_DNA"/>
</dbReference>